<reference evidence="2 3" key="1">
    <citation type="submission" date="2023-08" db="EMBL/GenBank/DDBJ databases">
        <title>Black Yeasts Isolated from many extreme environments.</title>
        <authorList>
            <person name="Coleine C."/>
            <person name="Stajich J.E."/>
            <person name="Selbmann L."/>
        </authorList>
    </citation>
    <scope>NUCLEOTIDE SEQUENCE [LARGE SCALE GENOMIC DNA]</scope>
    <source>
        <strain evidence="2 3">CCFEE 536</strain>
    </source>
</reference>
<organism evidence="2 3">
    <name type="scientific">Cryomyces antarcticus</name>
    <dbReference type="NCBI Taxonomy" id="329879"/>
    <lineage>
        <taxon>Eukaryota</taxon>
        <taxon>Fungi</taxon>
        <taxon>Dikarya</taxon>
        <taxon>Ascomycota</taxon>
        <taxon>Pezizomycotina</taxon>
        <taxon>Dothideomycetes</taxon>
        <taxon>Dothideomycetes incertae sedis</taxon>
        <taxon>Cryomyces</taxon>
    </lineage>
</organism>
<evidence type="ECO:0000256" key="1">
    <source>
        <dbReference type="SAM" id="MobiDB-lite"/>
    </source>
</evidence>
<comment type="caution">
    <text evidence="2">The sequence shown here is derived from an EMBL/GenBank/DDBJ whole genome shotgun (WGS) entry which is preliminary data.</text>
</comment>
<feature type="non-terminal residue" evidence="2">
    <location>
        <position position="70"/>
    </location>
</feature>
<sequence>MSSSGRNPDGTFVKGSNVASEAGHKGGLHSTGGIMNVTSSETGLAATGTEEGRNVDGTFTKGSEAAKEAG</sequence>
<keyword evidence="3" id="KW-1185">Reference proteome</keyword>
<evidence type="ECO:0000313" key="3">
    <source>
        <dbReference type="Proteomes" id="UP001357485"/>
    </source>
</evidence>
<dbReference type="EMBL" id="JAVRRA010000759">
    <property type="protein sequence ID" value="KAK5284700.1"/>
    <property type="molecule type" value="Genomic_DNA"/>
</dbReference>
<feature type="region of interest" description="Disordered" evidence="1">
    <location>
        <begin position="1"/>
        <end position="70"/>
    </location>
</feature>
<protein>
    <submittedName>
        <fullName evidence="2">Phosphate metabolism protein 7</fullName>
    </submittedName>
</protein>
<accession>A0ABR0M5Q3</accession>
<evidence type="ECO:0000313" key="2">
    <source>
        <dbReference type="EMBL" id="KAK5284700.1"/>
    </source>
</evidence>
<gene>
    <name evidence="2" type="primary">PHM7_3</name>
    <name evidence="2" type="ORF">LTR16_005045</name>
</gene>
<name>A0ABR0M5Q3_9PEZI</name>
<dbReference type="Proteomes" id="UP001357485">
    <property type="component" value="Unassembled WGS sequence"/>
</dbReference>
<proteinExistence type="predicted"/>